<evidence type="ECO:0000313" key="3">
    <source>
        <dbReference type="EMBL" id="RIE05465.1"/>
    </source>
</evidence>
<keyword evidence="2" id="KW-0812">Transmembrane</keyword>
<keyword evidence="2" id="KW-0472">Membrane</keyword>
<dbReference type="EMBL" id="QXJM01000003">
    <property type="protein sequence ID" value="RIE05465.1"/>
    <property type="molecule type" value="Genomic_DNA"/>
</dbReference>
<evidence type="ECO:0000313" key="4">
    <source>
        <dbReference type="Proteomes" id="UP000266340"/>
    </source>
</evidence>
<dbReference type="RefSeq" id="WP_119147281.1">
    <property type="nucleotide sequence ID" value="NZ_QXJM01000003.1"/>
</dbReference>
<protein>
    <submittedName>
        <fullName evidence="3">Uncharacterized protein</fullName>
    </submittedName>
</protein>
<reference evidence="3 4" key="1">
    <citation type="submission" date="2018-09" db="EMBL/GenBank/DDBJ databases">
        <title>Cohnella cavernae sp. nov., isolated from a karst cave.</title>
        <authorList>
            <person name="Zhu H."/>
        </authorList>
    </citation>
    <scope>NUCLEOTIDE SEQUENCE [LARGE SCALE GENOMIC DNA]</scope>
    <source>
        <strain evidence="3 4">K2E09-144</strain>
    </source>
</reference>
<sequence>MENGGELTNEREDSGAQASGAPRQGKKRGRKLLAIVIALLAIILVFLFFSLLLAKIQVINVEGASYLTAEK</sequence>
<name>A0A398CS84_9BACL</name>
<keyword evidence="2" id="KW-1133">Transmembrane helix</keyword>
<proteinExistence type="predicted"/>
<evidence type="ECO:0000256" key="2">
    <source>
        <dbReference type="SAM" id="Phobius"/>
    </source>
</evidence>
<organism evidence="3 4">
    <name type="scientific">Cohnella faecalis</name>
    <dbReference type="NCBI Taxonomy" id="2315694"/>
    <lineage>
        <taxon>Bacteria</taxon>
        <taxon>Bacillati</taxon>
        <taxon>Bacillota</taxon>
        <taxon>Bacilli</taxon>
        <taxon>Bacillales</taxon>
        <taxon>Paenibacillaceae</taxon>
        <taxon>Cohnella</taxon>
    </lineage>
</organism>
<evidence type="ECO:0000256" key="1">
    <source>
        <dbReference type="SAM" id="MobiDB-lite"/>
    </source>
</evidence>
<comment type="caution">
    <text evidence="3">The sequence shown here is derived from an EMBL/GenBank/DDBJ whole genome shotgun (WGS) entry which is preliminary data.</text>
</comment>
<dbReference type="Proteomes" id="UP000266340">
    <property type="component" value="Unassembled WGS sequence"/>
</dbReference>
<feature type="transmembrane region" description="Helical" evidence="2">
    <location>
        <begin position="32"/>
        <end position="54"/>
    </location>
</feature>
<feature type="region of interest" description="Disordered" evidence="1">
    <location>
        <begin position="1"/>
        <end position="28"/>
    </location>
</feature>
<accession>A0A398CS84</accession>
<gene>
    <name evidence="3" type="ORF">D3H35_00285</name>
</gene>
<keyword evidence="4" id="KW-1185">Reference proteome</keyword>
<dbReference type="AlphaFoldDB" id="A0A398CS84"/>